<dbReference type="AlphaFoldDB" id="A0A2U3LXW1"/>
<protein>
    <submittedName>
        <fullName evidence="1">Uncharacterized protein</fullName>
    </submittedName>
</protein>
<organism evidence="1 2">
    <name type="scientific">Candidatus Desulfosporosinus infrequens</name>
    <dbReference type="NCBI Taxonomy" id="2043169"/>
    <lineage>
        <taxon>Bacteria</taxon>
        <taxon>Bacillati</taxon>
        <taxon>Bacillota</taxon>
        <taxon>Clostridia</taxon>
        <taxon>Eubacteriales</taxon>
        <taxon>Desulfitobacteriaceae</taxon>
        <taxon>Desulfosporosinus</taxon>
    </lineage>
</organism>
<name>A0A2U3LXW1_9FIRM</name>
<evidence type="ECO:0000313" key="2">
    <source>
        <dbReference type="Proteomes" id="UP000238916"/>
    </source>
</evidence>
<dbReference type="EMBL" id="OMOF01000945">
    <property type="protein sequence ID" value="SPF56775.1"/>
    <property type="molecule type" value="Genomic_DNA"/>
</dbReference>
<sequence>MCTVLVIFLSRFHSVSNLIPDVALVTVSGFVTGDVGYATYSNHDEQGR</sequence>
<gene>
    <name evidence="1" type="ORF">SBF1_950053</name>
</gene>
<proteinExistence type="predicted"/>
<accession>A0A2U3LXW1</accession>
<evidence type="ECO:0000313" key="1">
    <source>
        <dbReference type="EMBL" id="SPF56775.1"/>
    </source>
</evidence>
<dbReference type="Proteomes" id="UP000238916">
    <property type="component" value="Unassembled WGS sequence"/>
</dbReference>
<reference evidence="2" key="1">
    <citation type="submission" date="2018-02" db="EMBL/GenBank/DDBJ databases">
        <authorList>
            <person name="Hausmann B."/>
        </authorList>
    </citation>
    <scope>NUCLEOTIDE SEQUENCE [LARGE SCALE GENOMIC DNA]</scope>
    <source>
        <strain evidence="2">Peat soil MAG SbF1</strain>
    </source>
</reference>